<reference evidence="9" key="2">
    <citation type="submission" date="2013-10" db="EMBL/GenBank/DDBJ databases">
        <authorList>
            <person name="Aslett M."/>
        </authorList>
    </citation>
    <scope>NUCLEOTIDE SEQUENCE [LARGE SCALE GENOMIC DNA]</scope>
    <source>
        <strain evidence="9">Houghton</strain>
    </source>
</reference>
<feature type="region of interest" description="Disordered" evidence="7">
    <location>
        <begin position="172"/>
        <end position="199"/>
    </location>
</feature>
<reference evidence="9" key="1">
    <citation type="submission" date="2013-10" db="EMBL/GenBank/DDBJ databases">
        <title>Genomic analysis of the causative agents of coccidiosis in chickens.</title>
        <authorList>
            <person name="Reid A.J."/>
            <person name="Blake D."/>
            <person name="Billington K."/>
            <person name="Browne H."/>
            <person name="Dunn M."/>
            <person name="Hung S."/>
            <person name="Kawahara F."/>
            <person name="Miranda-Saavedra D."/>
            <person name="Mourier T."/>
            <person name="Nagra H."/>
            <person name="Otto T.D."/>
            <person name="Rawlings N."/>
            <person name="Sanchez A."/>
            <person name="Sanders M."/>
            <person name="Subramaniam C."/>
            <person name="Tay Y."/>
            <person name="Dear P."/>
            <person name="Doerig C."/>
            <person name="Gruber A."/>
            <person name="Parkinson J."/>
            <person name="Shirley M."/>
            <person name="Wan K.L."/>
            <person name="Berriman M."/>
            <person name="Tomley F."/>
            <person name="Pain A."/>
        </authorList>
    </citation>
    <scope>NUCLEOTIDE SEQUENCE [LARGE SCALE GENOMIC DNA]</scope>
    <source>
        <strain evidence="9">Houghton</strain>
    </source>
</reference>
<dbReference type="InterPro" id="IPR011701">
    <property type="entry name" value="MFS"/>
</dbReference>
<dbReference type="EMBL" id="HG697605">
    <property type="protein sequence ID" value="CDI87488.1"/>
    <property type="molecule type" value="Genomic_DNA"/>
</dbReference>
<evidence type="ECO:0000256" key="4">
    <source>
        <dbReference type="ARBA" id="ARBA00022989"/>
    </source>
</evidence>
<keyword evidence="2" id="KW-0813">Transport</keyword>
<dbReference type="Gene3D" id="1.20.1250.20">
    <property type="entry name" value="MFS general substrate transporter like domains"/>
    <property type="match status" value="1"/>
</dbReference>
<sequence>MKAAGPKDDGKNSKTSSGRRASVGSSEGKTVPAQEECSPASSVAPCPASSPSPSMAGPATRPSTEECFPLVARGTFPDLETGGGVPDALAAPAPATPVGISWGGWRRSSNNGSDSSSNRQQQESTPVSLSPIRPELPNEMVGPPAAPQGLRSPADEKLRRWWKLFGLEPQALEQQRQEQEQRQQEQEQGQEQPEQQQQHPRVDVRFTSVVFLIFFALEIFVNFDCGAIPCTLSRMADEFRLSPTWQGMLGALPYVGLTLASPFAGRIFAYWPAKRVLVISMALNALATLLMVLTVLLPHEVLPFASGSSTVSTGDEDASGGVDGAAVTGLAAVVASTPAAESVPDAGSAAAAAAAAVATSPRPFFRLPDFSFGDLTPCALLLLSSRLLVGLTQAPFVIFAPVWVDEFAPPKKAALWMGVMQGAAVVGVTVGYLAAGALSVYLGFNWRAAISFQVFFLCVLTGLVASIPREYIQTPGGPGAPKSLQDAKPALEHPNDQEQQQGEEQQQQQQQKGGEQDPTPRQLPAAEGDCIATGGSTGLSPQQPKTGGTHRRKSTDVGRRPPGSSNSPGAWPSSPAAALGSRRHASLKLLLCVRDGIAGVLYSMLHRLCARILSVGWKETGQTPMYMLPVLTLCALLFVVTGVQFWGTIFFASFLGLSPAAAVGAFAAVAATSPVAGVLMGGLTVDAVGGYKTLKGRTRTLVACTVYAAIAVACGGSSLNACTANVRAVQLLSCSGKKTAVEG</sequence>
<dbReference type="OrthoDB" id="331466at2759"/>
<feature type="compositionally biased region" description="Low complexity" evidence="7">
    <location>
        <begin position="38"/>
        <end position="59"/>
    </location>
</feature>
<evidence type="ECO:0000256" key="6">
    <source>
        <dbReference type="ARBA" id="ARBA00024338"/>
    </source>
</evidence>
<dbReference type="InterPro" id="IPR044770">
    <property type="entry name" value="MFS_spinster-like"/>
</dbReference>
<feature type="region of interest" description="Disordered" evidence="7">
    <location>
        <begin position="1"/>
        <end position="153"/>
    </location>
</feature>
<dbReference type="Pfam" id="PF07690">
    <property type="entry name" value="MFS_1"/>
    <property type="match status" value="1"/>
</dbReference>
<dbReference type="PANTHER" id="PTHR23505">
    <property type="entry name" value="SPINSTER"/>
    <property type="match status" value="1"/>
</dbReference>
<dbReference type="GO" id="GO:0022857">
    <property type="term" value="F:transmembrane transporter activity"/>
    <property type="evidence" value="ECO:0007669"/>
    <property type="project" value="InterPro"/>
</dbReference>
<protein>
    <recommendedName>
        <fullName evidence="11">Transporter, major facilitator family domain containing protein</fullName>
    </recommendedName>
</protein>
<feature type="transmembrane region" description="Helical" evidence="8">
    <location>
        <begin position="661"/>
        <end position="688"/>
    </location>
</feature>
<feature type="transmembrane region" description="Helical" evidence="8">
    <location>
        <begin position="626"/>
        <end position="655"/>
    </location>
</feature>
<keyword evidence="4 8" id="KW-1133">Transmembrane helix</keyword>
<dbReference type="SUPFAM" id="SSF103473">
    <property type="entry name" value="MFS general substrate transporter"/>
    <property type="match status" value="1"/>
</dbReference>
<evidence type="ECO:0008006" key="11">
    <source>
        <dbReference type="Google" id="ProtNLM"/>
    </source>
</evidence>
<name>U6H7Q1_9EIME</name>
<feature type="compositionally biased region" description="Low complexity" evidence="7">
    <location>
        <begin position="86"/>
        <end position="122"/>
    </location>
</feature>
<evidence type="ECO:0000256" key="3">
    <source>
        <dbReference type="ARBA" id="ARBA00022692"/>
    </source>
</evidence>
<gene>
    <name evidence="9" type="ORF">EPH_0076120</name>
</gene>
<feature type="transmembrane region" description="Helical" evidence="8">
    <location>
        <begin position="204"/>
        <end position="223"/>
    </location>
</feature>
<proteinExistence type="inferred from homology"/>
<feature type="compositionally biased region" description="Low complexity" evidence="7">
    <location>
        <begin position="497"/>
        <end position="513"/>
    </location>
</feature>
<feature type="transmembrane region" description="Helical" evidence="8">
    <location>
        <begin position="415"/>
        <end position="442"/>
    </location>
</feature>
<feature type="transmembrane region" description="Helical" evidence="8">
    <location>
        <begin position="243"/>
        <end position="264"/>
    </location>
</feature>
<feature type="compositionally biased region" description="Low complexity" evidence="7">
    <location>
        <begin position="186"/>
        <end position="198"/>
    </location>
</feature>
<feature type="region of interest" description="Disordered" evidence="7">
    <location>
        <begin position="493"/>
        <end position="577"/>
    </location>
</feature>
<comment type="subcellular location">
    <subcellularLocation>
        <location evidence="1">Membrane</location>
        <topology evidence="1">Multi-pass membrane protein</topology>
    </subcellularLocation>
</comment>
<evidence type="ECO:0000256" key="5">
    <source>
        <dbReference type="ARBA" id="ARBA00023136"/>
    </source>
</evidence>
<evidence type="ECO:0000313" key="10">
    <source>
        <dbReference type="Proteomes" id="UP000018201"/>
    </source>
</evidence>
<dbReference type="AlphaFoldDB" id="U6H7Q1"/>
<comment type="similarity">
    <text evidence="6">Belongs to the major facilitator superfamily. Spinster (TC 2.A.1.49) family.</text>
</comment>
<keyword evidence="3 8" id="KW-0812">Transmembrane</keyword>
<evidence type="ECO:0000256" key="8">
    <source>
        <dbReference type="SAM" id="Phobius"/>
    </source>
</evidence>
<organism evidence="9 10">
    <name type="scientific">Eimeria praecox</name>
    <dbReference type="NCBI Taxonomy" id="51316"/>
    <lineage>
        <taxon>Eukaryota</taxon>
        <taxon>Sar</taxon>
        <taxon>Alveolata</taxon>
        <taxon>Apicomplexa</taxon>
        <taxon>Conoidasida</taxon>
        <taxon>Coccidia</taxon>
        <taxon>Eucoccidiorida</taxon>
        <taxon>Eimeriorina</taxon>
        <taxon>Eimeriidae</taxon>
        <taxon>Eimeria</taxon>
    </lineage>
</organism>
<dbReference type="GO" id="GO:0016020">
    <property type="term" value="C:membrane"/>
    <property type="evidence" value="ECO:0007669"/>
    <property type="project" value="UniProtKB-SubCell"/>
</dbReference>
<dbReference type="PANTHER" id="PTHR23505:SF9">
    <property type="entry name" value="PROTEIN, PUTATIVE-RELATED"/>
    <property type="match status" value="1"/>
</dbReference>
<evidence type="ECO:0000256" key="2">
    <source>
        <dbReference type="ARBA" id="ARBA00022448"/>
    </source>
</evidence>
<feature type="transmembrane region" description="Helical" evidence="8">
    <location>
        <begin position="379"/>
        <end position="403"/>
    </location>
</feature>
<evidence type="ECO:0000313" key="9">
    <source>
        <dbReference type="EMBL" id="CDI87488.1"/>
    </source>
</evidence>
<dbReference type="Proteomes" id="UP000018201">
    <property type="component" value="Unassembled WGS sequence"/>
</dbReference>
<feature type="compositionally biased region" description="Basic and acidic residues" evidence="7">
    <location>
        <begin position="1"/>
        <end position="12"/>
    </location>
</feature>
<dbReference type="VEuPathDB" id="ToxoDB:EPH_0076120"/>
<feature type="transmembrane region" description="Helical" evidence="8">
    <location>
        <begin position="276"/>
        <end position="297"/>
    </location>
</feature>
<keyword evidence="10" id="KW-1185">Reference proteome</keyword>
<evidence type="ECO:0000256" key="1">
    <source>
        <dbReference type="ARBA" id="ARBA00004141"/>
    </source>
</evidence>
<dbReference type="InterPro" id="IPR036259">
    <property type="entry name" value="MFS_trans_sf"/>
</dbReference>
<feature type="transmembrane region" description="Helical" evidence="8">
    <location>
        <begin position="448"/>
        <end position="467"/>
    </location>
</feature>
<feature type="compositionally biased region" description="Low complexity" evidence="7">
    <location>
        <begin position="561"/>
        <end position="577"/>
    </location>
</feature>
<keyword evidence="5 8" id="KW-0472">Membrane</keyword>
<feature type="compositionally biased region" description="Polar residues" evidence="7">
    <location>
        <begin position="13"/>
        <end position="28"/>
    </location>
</feature>
<evidence type="ECO:0000256" key="7">
    <source>
        <dbReference type="SAM" id="MobiDB-lite"/>
    </source>
</evidence>
<accession>U6H7Q1</accession>
<feature type="compositionally biased region" description="Basic and acidic residues" evidence="7">
    <location>
        <begin position="175"/>
        <end position="185"/>
    </location>
</feature>